<keyword evidence="4" id="KW-1185">Reference proteome</keyword>
<dbReference type="InterPro" id="IPR036527">
    <property type="entry name" value="SCP2_sterol-bd_dom_sf"/>
</dbReference>
<gene>
    <name evidence="1" type="primary">ubiT</name>
    <name evidence="3" type="ORF">GCM10007878_14520</name>
</gene>
<dbReference type="Proteomes" id="UP001156682">
    <property type="component" value="Unassembled WGS sequence"/>
</dbReference>
<comment type="function">
    <text evidence="1">Required for O(2)-independent ubiquinone (coenzyme Q) biosynthesis. Likely functions as an accessory factor.</text>
</comment>
<dbReference type="EMBL" id="BSOR01000026">
    <property type="protein sequence ID" value="GLR64014.1"/>
    <property type="molecule type" value="Genomic_DNA"/>
</dbReference>
<evidence type="ECO:0000256" key="1">
    <source>
        <dbReference type="HAMAP-Rule" id="MF_02231"/>
    </source>
</evidence>
<evidence type="ECO:0000313" key="3">
    <source>
        <dbReference type="EMBL" id="GLR64014.1"/>
    </source>
</evidence>
<dbReference type="Pfam" id="PF02036">
    <property type="entry name" value="SCP2"/>
    <property type="match status" value="1"/>
</dbReference>
<dbReference type="HAMAP" id="MF_02231">
    <property type="entry name" value="UbiT"/>
    <property type="match status" value="1"/>
</dbReference>
<comment type="pathway">
    <text evidence="1">Cofactor biosynthesis; ubiquinone biosynthesis.</text>
</comment>
<feature type="domain" description="SCP2" evidence="2">
    <location>
        <begin position="40"/>
        <end position="135"/>
    </location>
</feature>
<dbReference type="InterPro" id="IPR016830">
    <property type="entry name" value="UbiT"/>
</dbReference>
<sequence>MFPPSLPVRFHKLLVASKLLAKLNTHLPLWVKKSLVETRLNQLFAEALKEDEFELLAGRYLSLKITDLGVEVTLTLKDQCLELSDQPAETVILGNWPAFVQLALRKEDPDGLFFRRLLLIEGDTELGLGVKNLLDSLDWSLDKGWLGSALNRMAVIN</sequence>
<comment type="caution">
    <text evidence="3">The sequence shown here is derived from an EMBL/GenBank/DDBJ whole genome shotgun (WGS) entry which is preliminary data.</text>
</comment>
<dbReference type="RefSeq" id="WP_027850795.1">
    <property type="nucleotide sequence ID" value="NZ_BSOR01000026.1"/>
</dbReference>
<name>A0ABQ5ZV32_9GAMM</name>
<dbReference type="SUPFAM" id="SSF55718">
    <property type="entry name" value="SCP-like"/>
    <property type="match status" value="1"/>
</dbReference>
<organism evidence="3 4">
    <name type="scientific">Marinospirillum insulare</name>
    <dbReference type="NCBI Taxonomy" id="217169"/>
    <lineage>
        <taxon>Bacteria</taxon>
        <taxon>Pseudomonadati</taxon>
        <taxon>Pseudomonadota</taxon>
        <taxon>Gammaproteobacteria</taxon>
        <taxon>Oceanospirillales</taxon>
        <taxon>Oceanospirillaceae</taxon>
        <taxon>Marinospirillum</taxon>
    </lineage>
</organism>
<accession>A0ABQ5ZV32</accession>
<comment type="similarity">
    <text evidence="1">Belongs to the UbiT family.</text>
</comment>
<evidence type="ECO:0000313" key="4">
    <source>
        <dbReference type="Proteomes" id="UP001156682"/>
    </source>
</evidence>
<reference evidence="4" key="1">
    <citation type="journal article" date="2019" name="Int. J. Syst. Evol. Microbiol.">
        <title>The Global Catalogue of Microorganisms (GCM) 10K type strain sequencing project: providing services to taxonomists for standard genome sequencing and annotation.</title>
        <authorList>
            <consortium name="The Broad Institute Genomics Platform"/>
            <consortium name="The Broad Institute Genome Sequencing Center for Infectious Disease"/>
            <person name="Wu L."/>
            <person name="Ma J."/>
        </authorList>
    </citation>
    <scope>NUCLEOTIDE SEQUENCE [LARGE SCALE GENOMIC DNA]</scope>
    <source>
        <strain evidence="4">NBRC 100033</strain>
    </source>
</reference>
<dbReference type="InterPro" id="IPR003033">
    <property type="entry name" value="SCP2_sterol-bd_dom"/>
</dbReference>
<protein>
    <recommendedName>
        <fullName evidence="1">Ubiquinone biosynthesis accessory factor UbiT</fullName>
    </recommendedName>
</protein>
<keyword evidence="1" id="KW-0831">Ubiquinone biosynthesis</keyword>
<evidence type="ECO:0000259" key="2">
    <source>
        <dbReference type="Pfam" id="PF02036"/>
    </source>
</evidence>
<proteinExistence type="inferred from homology"/>